<dbReference type="NCBIfam" id="TIGR00575">
    <property type="entry name" value="dnlj"/>
    <property type="match status" value="1"/>
</dbReference>
<gene>
    <name evidence="11 14" type="primary">ligA</name>
    <name evidence="13" type="ORF">SAMN05661012_03900</name>
    <name evidence="14" type="ORF">SR876_19620</name>
</gene>
<dbReference type="RefSeq" id="WP_072362892.1">
    <property type="nucleotide sequence ID" value="NZ_CP139972.1"/>
</dbReference>
<dbReference type="SUPFAM" id="SSF47781">
    <property type="entry name" value="RuvA domain 2-like"/>
    <property type="match status" value="1"/>
</dbReference>
<dbReference type="Gene3D" id="1.10.287.610">
    <property type="entry name" value="Helix hairpin bin"/>
    <property type="match status" value="1"/>
</dbReference>
<feature type="binding site" evidence="11">
    <location>
        <position position="138"/>
    </location>
    <ligand>
        <name>NAD(+)</name>
        <dbReference type="ChEBI" id="CHEBI:57540"/>
    </ligand>
</feature>
<dbReference type="SMART" id="SM00532">
    <property type="entry name" value="LIGANc"/>
    <property type="match status" value="1"/>
</dbReference>
<sequence>MYTKEIEITLAQLAKQLLAQLQKKESPSSIDETLENIRRVVLYNDWRYYVQSDPVLSDYEYDQLFAWLKQLETAHPDLISPDSPTQRVALGLNKAFPTVQHLVPMLSLENSYNADDLLDWDRKAREISGLTDIEYCIEPKFDGASISLIYENDRLTRGATRGDGVAGDDITTNIRQIRSIPLTANFSKFGIHTIEIRGEVLINKSTFKAFNDQRAAENLPPLANPRNAASGSLRMVDPKEVAKRGLEAFLYHMSYHTMEDGQTEPKEIQTHSNTLDMLTQLGFRSPAKEKKVVNGIQAVIDYVLAFENERDNLPYEIDGMVIKVNDYELQDKLGMTTHHPRWAMAYKFKARQATSKLRDVEFQVGRTGSITPVAKIDPVPIGGVTVASISLFNEDVIREKDLKLGDTVLVERAGDVIPYIVKSVADLRDGSEKDIVFPKECPVCREPLFKPEGESVWRCININCEAQVVERIIHFVSKDAMDIKSFGESNVRKFYGLELMKDIPGIYTMDFSKLEQLEGFGKKSLTNLQTAIEASKSQPLHRLIFGLGIRYVGETTAKTLANAISYLPDFKDWTEEQLLALEDIGPKVAGSIKQFFATPENLDMLKHLEDLGLNLKSSRSDHPVDGTFNGQTFLFTGTLNKLKRNEAEEMVEQQGGKIMSGVSSKLNYLVVGEEAGSKLEKAKKINTIHILTEDEFLNLINQQQG</sequence>
<dbReference type="InterPro" id="IPR013840">
    <property type="entry name" value="DNAligase_N"/>
</dbReference>
<dbReference type="Gene3D" id="3.30.470.30">
    <property type="entry name" value="DNA ligase/mRNA capping enzyme"/>
    <property type="match status" value="1"/>
</dbReference>
<dbReference type="CDD" id="cd00114">
    <property type="entry name" value="LIGANc"/>
    <property type="match status" value="1"/>
</dbReference>
<evidence type="ECO:0000256" key="1">
    <source>
        <dbReference type="ARBA" id="ARBA00004067"/>
    </source>
</evidence>
<comment type="similarity">
    <text evidence="11">Belongs to the NAD-dependent DNA ligase family. LigA subfamily.</text>
</comment>
<dbReference type="Pfam" id="PF00533">
    <property type="entry name" value="BRCT"/>
    <property type="match status" value="1"/>
</dbReference>
<feature type="binding site" evidence="11">
    <location>
        <position position="161"/>
    </location>
    <ligand>
        <name>NAD(+)</name>
        <dbReference type="ChEBI" id="CHEBI:57540"/>
    </ligand>
</feature>
<dbReference type="PANTHER" id="PTHR23389">
    <property type="entry name" value="CHROMOSOME TRANSMISSION FIDELITY FACTOR 18"/>
    <property type="match status" value="1"/>
</dbReference>
<keyword evidence="6 11" id="KW-0862">Zinc</keyword>
<evidence type="ECO:0000313" key="15">
    <source>
        <dbReference type="Proteomes" id="UP000183788"/>
    </source>
</evidence>
<dbReference type="Pfam" id="PF03120">
    <property type="entry name" value="OB_DNA_ligase"/>
    <property type="match status" value="1"/>
</dbReference>
<evidence type="ECO:0000259" key="12">
    <source>
        <dbReference type="PROSITE" id="PS50172"/>
    </source>
</evidence>
<evidence type="ECO:0000256" key="5">
    <source>
        <dbReference type="ARBA" id="ARBA00022763"/>
    </source>
</evidence>
<dbReference type="InterPro" id="IPR004150">
    <property type="entry name" value="NAD_DNA_ligase_OB"/>
</dbReference>
<keyword evidence="11" id="KW-0464">Manganese</keyword>
<evidence type="ECO:0000256" key="11">
    <source>
        <dbReference type="HAMAP-Rule" id="MF_01588"/>
    </source>
</evidence>
<dbReference type="InterPro" id="IPR004149">
    <property type="entry name" value="Znf_DNAligase_C4"/>
</dbReference>
<keyword evidence="4 11" id="KW-0479">Metal-binding</keyword>
<dbReference type="Gene3D" id="2.40.50.140">
    <property type="entry name" value="Nucleic acid-binding proteins"/>
    <property type="match status" value="1"/>
</dbReference>
<comment type="catalytic activity">
    <reaction evidence="10 11">
        <text>NAD(+) + (deoxyribonucleotide)n-3'-hydroxyl + 5'-phospho-(deoxyribonucleotide)m = (deoxyribonucleotide)n+m + AMP + beta-nicotinamide D-nucleotide.</text>
        <dbReference type="EC" id="6.5.1.2"/>
    </reaction>
</comment>
<dbReference type="OrthoDB" id="9759736at2"/>
<dbReference type="EC" id="6.5.1.2" evidence="11"/>
<accession>A0A1K1RJA4</accession>
<feature type="domain" description="BRCT" evidence="12">
    <location>
        <begin position="623"/>
        <end position="705"/>
    </location>
</feature>
<dbReference type="SUPFAM" id="SSF50249">
    <property type="entry name" value="Nucleic acid-binding proteins"/>
    <property type="match status" value="1"/>
</dbReference>
<evidence type="ECO:0000256" key="8">
    <source>
        <dbReference type="ARBA" id="ARBA00023027"/>
    </source>
</evidence>
<dbReference type="GO" id="GO:0006260">
    <property type="term" value="P:DNA replication"/>
    <property type="evidence" value="ECO:0007669"/>
    <property type="project" value="UniProtKB-KW"/>
</dbReference>
<feature type="active site" description="N6-AMP-lysine intermediate" evidence="11">
    <location>
        <position position="140"/>
    </location>
</feature>
<dbReference type="InterPro" id="IPR001357">
    <property type="entry name" value="BRCT_dom"/>
</dbReference>
<comment type="function">
    <text evidence="1 11">DNA ligase that catalyzes the formation of phosphodiester linkages between 5'-phosphoryl and 3'-hydroxyl groups in double-stranded DNA using NAD as a coenzyme and as the energy source for the reaction. It is essential for DNA replication and repair of damaged DNA.</text>
</comment>
<dbReference type="EMBL" id="FPIZ01000012">
    <property type="protein sequence ID" value="SFW72239.1"/>
    <property type="molecule type" value="Genomic_DNA"/>
</dbReference>
<protein>
    <recommendedName>
        <fullName evidence="11">DNA ligase</fullName>
        <ecNumber evidence="11">6.5.1.2</ecNumber>
    </recommendedName>
    <alternativeName>
        <fullName evidence="11">Polydeoxyribonucleotide synthase [NAD(+)]</fullName>
    </alternativeName>
</protein>
<organism evidence="13 15">
    <name type="scientific">Chitinophaga sancti</name>
    <dbReference type="NCBI Taxonomy" id="1004"/>
    <lineage>
        <taxon>Bacteria</taxon>
        <taxon>Pseudomonadati</taxon>
        <taxon>Bacteroidota</taxon>
        <taxon>Chitinophagia</taxon>
        <taxon>Chitinophagales</taxon>
        <taxon>Chitinophagaceae</taxon>
        <taxon>Chitinophaga</taxon>
    </lineage>
</organism>
<reference evidence="14 16" key="2">
    <citation type="submission" date="2023-11" db="EMBL/GenBank/DDBJ databases">
        <title>MicrobeMod: A computational toolkit for identifying prokaryotic methylation and restriction-modification with nanopore sequencing.</title>
        <authorList>
            <person name="Crits-Christoph A."/>
            <person name="Kang S.C."/>
            <person name="Lee H."/>
            <person name="Ostrov N."/>
        </authorList>
    </citation>
    <scope>NUCLEOTIDE SEQUENCE [LARGE SCALE GENOMIC DNA]</scope>
    <source>
        <strain evidence="14 16">ATCC 23090</strain>
    </source>
</reference>
<dbReference type="InterPro" id="IPR041663">
    <property type="entry name" value="DisA/LigA_HHH"/>
</dbReference>
<dbReference type="Gene3D" id="1.10.150.20">
    <property type="entry name" value="5' to 3' exonuclease, C-terminal subdomain"/>
    <property type="match status" value="2"/>
</dbReference>
<keyword evidence="3 11" id="KW-0235">DNA replication</keyword>
<comment type="cofactor">
    <cofactor evidence="11">
        <name>Mg(2+)</name>
        <dbReference type="ChEBI" id="CHEBI:18420"/>
    </cofactor>
    <cofactor evidence="11">
        <name>Mn(2+)</name>
        <dbReference type="ChEBI" id="CHEBI:29035"/>
    </cofactor>
</comment>
<name>A0A1K1RJA4_9BACT</name>
<dbReference type="PIRSF" id="PIRSF001604">
    <property type="entry name" value="LigA"/>
    <property type="match status" value="1"/>
</dbReference>
<dbReference type="NCBIfam" id="NF005932">
    <property type="entry name" value="PRK07956.1"/>
    <property type="match status" value="1"/>
</dbReference>
<dbReference type="Gene3D" id="3.40.50.10190">
    <property type="entry name" value="BRCT domain"/>
    <property type="match status" value="1"/>
</dbReference>
<evidence type="ECO:0000313" key="16">
    <source>
        <dbReference type="Proteomes" id="UP001326715"/>
    </source>
</evidence>
<feature type="binding site" evidence="11">
    <location>
        <position position="464"/>
    </location>
    <ligand>
        <name>Zn(2+)</name>
        <dbReference type="ChEBI" id="CHEBI:29105"/>
    </ligand>
</feature>
<dbReference type="InterPro" id="IPR012340">
    <property type="entry name" value="NA-bd_OB-fold"/>
</dbReference>
<keyword evidence="7 11" id="KW-0460">Magnesium</keyword>
<dbReference type="Proteomes" id="UP001326715">
    <property type="component" value="Chromosome"/>
</dbReference>
<keyword evidence="2 11" id="KW-0436">Ligase</keyword>
<comment type="caution">
    <text evidence="11">Lacks conserved residue(s) required for the propagation of feature annotation.</text>
</comment>
<dbReference type="GO" id="GO:0006281">
    <property type="term" value="P:DNA repair"/>
    <property type="evidence" value="ECO:0007669"/>
    <property type="project" value="UniProtKB-KW"/>
</dbReference>
<feature type="binding site" evidence="11">
    <location>
        <position position="199"/>
    </location>
    <ligand>
        <name>NAD(+)</name>
        <dbReference type="ChEBI" id="CHEBI:57540"/>
    </ligand>
</feature>
<feature type="binding site" evidence="11">
    <location>
        <position position="444"/>
    </location>
    <ligand>
        <name>Zn(2+)</name>
        <dbReference type="ChEBI" id="CHEBI:29105"/>
    </ligand>
</feature>
<evidence type="ECO:0000256" key="4">
    <source>
        <dbReference type="ARBA" id="ARBA00022723"/>
    </source>
</evidence>
<dbReference type="HAMAP" id="MF_01588">
    <property type="entry name" value="DNA_ligase_A"/>
    <property type="match status" value="1"/>
</dbReference>
<dbReference type="GO" id="GO:0005829">
    <property type="term" value="C:cytosol"/>
    <property type="evidence" value="ECO:0007669"/>
    <property type="project" value="TreeGrafter"/>
</dbReference>
<dbReference type="PROSITE" id="PS01055">
    <property type="entry name" value="DNA_LIGASE_N1"/>
    <property type="match status" value="1"/>
</dbReference>
<dbReference type="PROSITE" id="PS50172">
    <property type="entry name" value="BRCT"/>
    <property type="match status" value="1"/>
</dbReference>
<dbReference type="SMART" id="SM00292">
    <property type="entry name" value="BRCT"/>
    <property type="match status" value="1"/>
</dbReference>
<evidence type="ECO:0000256" key="9">
    <source>
        <dbReference type="ARBA" id="ARBA00023204"/>
    </source>
</evidence>
<dbReference type="InterPro" id="IPR036420">
    <property type="entry name" value="BRCT_dom_sf"/>
</dbReference>
<dbReference type="Pfam" id="PF12826">
    <property type="entry name" value="HHH_2"/>
    <property type="match status" value="1"/>
</dbReference>
<dbReference type="GO" id="GO:0046872">
    <property type="term" value="F:metal ion binding"/>
    <property type="evidence" value="ECO:0007669"/>
    <property type="project" value="UniProtKB-KW"/>
</dbReference>
<feature type="binding site" evidence="11">
    <location>
        <position position="441"/>
    </location>
    <ligand>
        <name>Zn(2+)</name>
        <dbReference type="ChEBI" id="CHEBI:29105"/>
    </ligand>
</feature>
<keyword evidence="16" id="KW-1185">Reference proteome</keyword>
<feature type="binding site" evidence="11">
    <location>
        <position position="347"/>
    </location>
    <ligand>
        <name>NAD(+)</name>
        <dbReference type="ChEBI" id="CHEBI:57540"/>
    </ligand>
</feature>
<keyword evidence="9 11" id="KW-0234">DNA repair</keyword>
<dbReference type="InterPro" id="IPR018239">
    <property type="entry name" value="DNA_ligase_AS"/>
</dbReference>
<keyword evidence="5 11" id="KW-0227">DNA damage</keyword>
<reference evidence="13 15" key="1">
    <citation type="submission" date="2016-11" db="EMBL/GenBank/DDBJ databases">
        <authorList>
            <person name="Jaros S."/>
            <person name="Januszkiewicz K."/>
            <person name="Wedrychowicz H."/>
        </authorList>
    </citation>
    <scope>NUCLEOTIDE SEQUENCE [LARGE SCALE GENOMIC DNA]</scope>
    <source>
        <strain evidence="13 15">DSM 784</strain>
    </source>
</reference>
<dbReference type="GO" id="GO:0003911">
    <property type="term" value="F:DNA ligase (NAD+) activity"/>
    <property type="evidence" value="ECO:0007669"/>
    <property type="project" value="UniProtKB-UniRule"/>
</dbReference>
<dbReference type="SUPFAM" id="SSF52113">
    <property type="entry name" value="BRCT domain"/>
    <property type="match status" value="1"/>
</dbReference>
<dbReference type="AlphaFoldDB" id="A0A1K1RJA4"/>
<feature type="binding site" evidence="11">
    <location>
        <begin position="107"/>
        <end position="108"/>
    </location>
    <ligand>
        <name>NAD(+)</name>
        <dbReference type="ChEBI" id="CHEBI:57540"/>
    </ligand>
</feature>
<proteinExistence type="inferred from homology"/>
<dbReference type="InterPro" id="IPR001679">
    <property type="entry name" value="DNA_ligase"/>
</dbReference>
<dbReference type="InterPro" id="IPR010994">
    <property type="entry name" value="RuvA_2-like"/>
</dbReference>
<feature type="binding site" evidence="11">
    <location>
        <begin position="58"/>
        <end position="62"/>
    </location>
    <ligand>
        <name>NAD(+)</name>
        <dbReference type="ChEBI" id="CHEBI:57540"/>
    </ligand>
</feature>
<evidence type="ECO:0000256" key="6">
    <source>
        <dbReference type="ARBA" id="ARBA00022833"/>
    </source>
</evidence>
<dbReference type="PANTHER" id="PTHR23389:SF9">
    <property type="entry name" value="DNA LIGASE"/>
    <property type="match status" value="1"/>
</dbReference>
<evidence type="ECO:0000313" key="14">
    <source>
        <dbReference type="EMBL" id="WQG87132.1"/>
    </source>
</evidence>
<dbReference type="CDD" id="cd17748">
    <property type="entry name" value="BRCT_DNA_ligase_like"/>
    <property type="match status" value="1"/>
</dbReference>
<dbReference type="STRING" id="1004.SAMN05661012_03900"/>
<dbReference type="Proteomes" id="UP000183788">
    <property type="component" value="Unassembled WGS sequence"/>
</dbReference>
<dbReference type="InterPro" id="IPR013839">
    <property type="entry name" value="DNAligase_adenylation"/>
</dbReference>
<evidence type="ECO:0000256" key="7">
    <source>
        <dbReference type="ARBA" id="ARBA00022842"/>
    </source>
</evidence>
<dbReference type="Pfam" id="PF01653">
    <property type="entry name" value="DNA_ligase_aden"/>
    <property type="match status" value="1"/>
</dbReference>
<feature type="binding site" evidence="11">
    <location>
        <position position="323"/>
    </location>
    <ligand>
        <name>NAD(+)</name>
        <dbReference type="ChEBI" id="CHEBI:57540"/>
    </ligand>
</feature>
<evidence type="ECO:0000256" key="3">
    <source>
        <dbReference type="ARBA" id="ARBA00022705"/>
    </source>
</evidence>
<dbReference type="EMBL" id="CP140154">
    <property type="protein sequence ID" value="WQG87132.1"/>
    <property type="molecule type" value="Genomic_DNA"/>
</dbReference>
<keyword evidence="8 11" id="KW-0520">NAD</keyword>
<evidence type="ECO:0000313" key="13">
    <source>
        <dbReference type="EMBL" id="SFW72239.1"/>
    </source>
</evidence>
<evidence type="ECO:0000256" key="2">
    <source>
        <dbReference type="ARBA" id="ARBA00022598"/>
    </source>
</evidence>
<evidence type="ECO:0000256" key="10">
    <source>
        <dbReference type="ARBA" id="ARBA00034005"/>
    </source>
</evidence>
<dbReference type="SUPFAM" id="SSF56091">
    <property type="entry name" value="DNA ligase/mRNA capping enzyme, catalytic domain"/>
    <property type="match status" value="1"/>
</dbReference>
<dbReference type="Pfam" id="PF03119">
    <property type="entry name" value="DNA_ligase_ZBD"/>
    <property type="match status" value="1"/>
</dbReference>
<dbReference type="Gene3D" id="6.20.10.30">
    <property type="match status" value="1"/>
</dbReference>